<dbReference type="OrthoDB" id="7904838at2"/>
<reference evidence="2 3" key="1">
    <citation type="submission" date="2018-05" db="EMBL/GenBank/DDBJ databases">
        <title>Lujinxingia marina gen. nov. sp. nov., a new facultative anaerobic member of the class Deltaproteobacteria, and proposal of Lujinxingaceae fam. nov.</title>
        <authorList>
            <person name="Li C.-M."/>
        </authorList>
    </citation>
    <scope>NUCLEOTIDE SEQUENCE [LARGE SCALE GENOMIC DNA]</scope>
    <source>
        <strain evidence="2 3">B210</strain>
    </source>
</reference>
<dbReference type="PANTHER" id="PTHR37829">
    <property type="entry name" value="PHAGE-LIKE ELEMENT PBSX PROTEIN XKDT"/>
    <property type="match status" value="1"/>
</dbReference>
<evidence type="ECO:0000259" key="1">
    <source>
        <dbReference type="Pfam" id="PF04865"/>
    </source>
</evidence>
<proteinExistence type="predicted"/>
<keyword evidence="3" id="KW-1185">Reference proteome</keyword>
<organism evidence="2 3">
    <name type="scientific">Lujinxingia litoralis</name>
    <dbReference type="NCBI Taxonomy" id="2211119"/>
    <lineage>
        <taxon>Bacteria</taxon>
        <taxon>Deltaproteobacteria</taxon>
        <taxon>Bradymonadales</taxon>
        <taxon>Lujinxingiaceae</taxon>
        <taxon>Lujinxingia</taxon>
    </lineage>
</organism>
<gene>
    <name evidence="2" type="ORF">DL240_09165</name>
</gene>
<feature type="domain" description="Baseplate protein J-like barrel" evidence="1">
    <location>
        <begin position="100"/>
        <end position="183"/>
    </location>
</feature>
<dbReference type="InterPro" id="IPR052399">
    <property type="entry name" value="Phage_Baseplate_Assmbl_Protein"/>
</dbReference>
<accession>A0A328CA52</accession>
<dbReference type="Pfam" id="PF04865">
    <property type="entry name" value="Baseplate_J"/>
    <property type="match status" value="1"/>
</dbReference>
<comment type="caution">
    <text evidence="2">The sequence shown here is derived from an EMBL/GenBank/DDBJ whole genome shotgun (WGS) entry which is preliminary data.</text>
</comment>
<name>A0A328CA52_9DELT</name>
<dbReference type="PANTHER" id="PTHR37829:SF3">
    <property type="entry name" value="PROTEIN JAYE-RELATED"/>
    <property type="match status" value="1"/>
</dbReference>
<evidence type="ECO:0000313" key="2">
    <source>
        <dbReference type="EMBL" id="RAL23045.1"/>
    </source>
</evidence>
<dbReference type="Proteomes" id="UP000249169">
    <property type="component" value="Unassembled WGS sequence"/>
</dbReference>
<dbReference type="EMBL" id="QHKO01000003">
    <property type="protein sequence ID" value="RAL23045.1"/>
    <property type="molecule type" value="Genomic_DNA"/>
</dbReference>
<protein>
    <recommendedName>
        <fullName evidence="1">Baseplate protein J-like barrel domain-containing protein</fullName>
    </recommendedName>
</protein>
<dbReference type="InterPro" id="IPR006949">
    <property type="entry name" value="Barrel_Baseplate_J-like"/>
</dbReference>
<dbReference type="AlphaFoldDB" id="A0A328CA52"/>
<sequence length="395" mass="42421">MADHPWGLSDQGLEVPRFADYLTLIRDQYEAETGLQLDWGRDTFLGNITALMAQQLDQNAQLLHAVYDAQDPESASGVHLDKLCALTYVTRIPARASTVTLELTGDVGVTVPAGQHVEDNARQRWITDQAVTLIEQEGQGKAQVDAHSEEVGNINADAETITKIITPVAGWLSVTNPQKATAGRERETDSELRQRRKLSLQVQGGSSCAAIRGKLLALDFVKSAEVFDNPSNSTKTIAGVTAPPHTVVVYIYGKNSDGSLQDADQKREVAEVLYTTLSAGVRTAGNDESWAVTTADGAQNVVQWSYSEAVPVDVIVTLTGVNLTSVVVDATTNIIQAHFRALRVGETVHRLPLIVALAKLDGVTGVEVLFDGVDADVDVEPYQVATTGVPTILQG</sequence>
<dbReference type="RefSeq" id="WP_111729573.1">
    <property type="nucleotide sequence ID" value="NZ_QHKO01000003.1"/>
</dbReference>
<evidence type="ECO:0000313" key="3">
    <source>
        <dbReference type="Proteomes" id="UP000249169"/>
    </source>
</evidence>